<dbReference type="InterPro" id="IPR003838">
    <property type="entry name" value="ABC3_permease_C"/>
</dbReference>
<keyword evidence="5 6" id="KW-0472">Membrane</keyword>
<keyword evidence="9" id="KW-0547">Nucleotide-binding</keyword>
<feature type="transmembrane region" description="Helical" evidence="6">
    <location>
        <begin position="314"/>
        <end position="336"/>
    </location>
</feature>
<evidence type="ECO:0000259" key="8">
    <source>
        <dbReference type="Pfam" id="PF12704"/>
    </source>
</evidence>
<dbReference type="InterPro" id="IPR050250">
    <property type="entry name" value="Macrolide_Exporter_MacB"/>
</dbReference>
<evidence type="ECO:0000256" key="1">
    <source>
        <dbReference type="ARBA" id="ARBA00004651"/>
    </source>
</evidence>
<evidence type="ECO:0000313" key="9">
    <source>
        <dbReference type="EMBL" id="GLQ92316.1"/>
    </source>
</evidence>
<comment type="subcellular location">
    <subcellularLocation>
        <location evidence="1">Cell membrane</location>
        <topology evidence="1">Multi-pass membrane protein</topology>
    </subcellularLocation>
</comment>
<evidence type="ECO:0000256" key="4">
    <source>
        <dbReference type="ARBA" id="ARBA00022989"/>
    </source>
</evidence>
<comment type="caution">
    <text evidence="9">The sequence shown here is derived from an EMBL/GenBank/DDBJ whole genome shotgun (WGS) entry which is preliminary data.</text>
</comment>
<organism evidence="9 10">
    <name type="scientific">Dyella acidisoli</name>
    <dbReference type="NCBI Taxonomy" id="1867834"/>
    <lineage>
        <taxon>Bacteria</taxon>
        <taxon>Pseudomonadati</taxon>
        <taxon>Pseudomonadota</taxon>
        <taxon>Gammaproteobacteria</taxon>
        <taxon>Lysobacterales</taxon>
        <taxon>Rhodanobacteraceae</taxon>
        <taxon>Dyella</taxon>
    </lineage>
</organism>
<name>A0ABQ5XP20_9GAMM</name>
<dbReference type="PANTHER" id="PTHR30572:SF18">
    <property type="entry name" value="ABC-TYPE MACROLIDE FAMILY EXPORT SYSTEM PERMEASE COMPONENT 2"/>
    <property type="match status" value="1"/>
</dbReference>
<dbReference type="EMBL" id="BSOB01000010">
    <property type="protein sequence ID" value="GLQ92316.1"/>
    <property type="molecule type" value="Genomic_DNA"/>
</dbReference>
<gene>
    <name evidence="9" type="primary">ybjZ_8</name>
    <name evidence="9" type="ORF">GCM10007901_12670</name>
</gene>
<reference evidence="10" key="1">
    <citation type="journal article" date="2019" name="Int. J. Syst. Evol. Microbiol.">
        <title>The Global Catalogue of Microorganisms (GCM) 10K type strain sequencing project: providing services to taxonomists for standard genome sequencing and annotation.</title>
        <authorList>
            <consortium name="The Broad Institute Genomics Platform"/>
            <consortium name="The Broad Institute Genome Sequencing Center for Infectious Disease"/>
            <person name="Wu L."/>
            <person name="Ma J."/>
        </authorList>
    </citation>
    <scope>NUCLEOTIDE SEQUENCE [LARGE SCALE GENOMIC DNA]</scope>
    <source>
        <strain evidence="10">NBRC 111980</strain>
    </source>
</reference>
<dbReference type="Pfam" id="PF02687">
    <property type="entry name" value="FtsX"/>
    <property type="match status" value="1"/>
</dbReference>
<evidence type="ECO:0000256" key="3">
    <source>
        <dbReference type="ARBA" id="ARBA00022692"/>
    </source>
</evidence>
<protein>
    <submittedName>
        <fullName evidence="9">ABC transporter ATP-binding protein</fullName>
    </submittedName>
</protein>
<evidence type="ECO:0000259" key="7">
    <source>
        <dbReference type="Pfam" id="PF02687"/>
    </source>
</evidence>
<keyword evidence="3 6" id="KW-0812">Transmembrane</keyword>
<dbReference type="PANTHER" id="PTHR30572">
    <property type="entry name" value="MEMBRANE COMPONENT OF TRANSPORTER-RELATED"/>
    <property type="match status" value="1"/>
</dbReference>
<evidence type="ECO:0000256" key="2">
    <source>
        <dbReference type="ARBA" id="ARBA00022475"/>
    </source>
</evidence>
<evidence type="ECO:0000256" key="6">
    <source>
        <dbReference type="SAM" id="Phobius"/>
    </source>
</evidence>
<keyword evidence="10" id="KW-1185">Reference proteome</keyword>
<dbReference type="Pfam" id="PF12704">
    <property type="entry name" value="MacB_PCD"/>
    <property type="match status" value="1"/>
</dbReference>
<feature type="domain" description="ABC3 transporter permease C-terminal" evidence="7">
    <location>
        <begin position="317"/>
        <end position="434"/>
    </location>
</feature>
<feature type="transmembrane region" description="Helical" evidence="6">
    <location>
        <begin position="404"/>
        <end position="424"/>
    </location>
</feature>
<keyword evidence="9" id="KW-0067">ATP-binding</keyword>
<keyword evidence="2" id="KW-1003">Cell membrane</keyword>
<feature type="domain" description="MacB-like periplasmic core" evidence="8">
    <location>
        <begin position="20"/>
        <end position="271"/>
    </location>
</feature>
<feature type="transmembrane region" description="Helical" evidence="6">
    <location>
        <begin position="357"/>
        <end position="384"/>
    </location>
</feature>
<feature type="transmembrane region" description="Helical" evidence="6">
    <location>
        <begin position="21"/>
        <end position="41"/>
    </location>
</feature>
<dbReference type="GO" id="GO:0005524">
    <property type="term" value="F:ATP binding"/>
    <property type="evidence" value="ECO:0007669"/>
    <property type="project" value="UniProtKB-KW"/>
</dbReference>
<evidence type="ECO:0000313" key="10">
    <source>
        <dbReference type="Proteomes" id="UP001156670"/>
    </source>
</evidence>
<keyword evidence="4 6" id="KW-1133">Transmembrane helix</keyword>
<dbReference type="InterPro" id="IPR025857">
    <property type="entry name" value="MacB_PCD"/>
</dbReference>
<accession>A0ABQ5XP20</accession>
<dbReference type="RefSeq" id="WP_284320053.1">
    <property type="nucleotide sequence ID" value="NZ_BSOB01000010.1"/>
</dbReference>
<evidence type="ECO:0000256" key="5">
    <source>
        <dbReference type="ARBA" id="ARBA00023136"/>
    </source>
</evidence>
<proteinExistence type="predicted"/>
<sequence>MLGYYLDLALRSLKRSPGLTTLMILIVGFGVAASMTSYSVFRAVSGDPIPWKSSRLFVPQIDMWGPKGRRDGTNNNEPPDAMDYTDAVAMMREHRAKYQSAMYRVSPSIVPPDASKHPINVGGHAVYSEFFPMLDVPFKFGNAWGADSDAQRAAVIVISDKLNQKLFGGANSIGKTVNIDGKDYRVTGVLDNWSPKPVFYDVVNTGGFTTGQEDVFLPFTRAIDVGMPNDGNTNCAEIPKGSGFVGLQQSSCIWISYMAELDDKAAASAYKDYLDGYFRDQKAAGRFDWPVNNRLRDLPAWLDSEHVVPSDTKISLMVALGLLVACLVNTAGLLLAKFLRRSSEIGVRRALGAPRMAIYMQFLIEAGMVGLTGGVLGLMLTWVGVRCVSWVLPKEIASLAHVDLALLMLTLAVAVLATMLAGLYPTFRASRVQPALQLKTN</sequence>
<dbReference type="Proteomes" id="UP001156670">
    <property type="component" value="Unassembled WGS sequence"/>
</dbReference>